<name>A0AC58TBU2_TOBAC</name>
<reference evidence="1" key="1">
    <citation type="journal article" date="2014" name="Nat. Commun.">
        <title>The tobacco genome sequence and its comparison with those of tomato and potato.</title>
        <authorList>
            <person name="Sierro N."/>
            <person name="Battey J.N."/>
            <person name="Ouadi S."/>
            <person name="Bakaher N."/>
            <person name="Bovet L."/>
            <person name="Willig A."/>
            <person name="Goepfert S."/>
            <person name="Peitsch M.C."/>
            <person name="Ivanov N.V."/>
        </authorList>
    </citation>
    <scope>NUCLEOTIDE SEQUENCE [LARGE SCALE GENOMIC DNA]</scope>
</reference>
<reference evidence="2" key="2">
    <citation type="submission" date="2025-08" db="UniProtKB">
        <authorList>
            <consortium name="RefSeq"/>
        </authorList>
    </citation>
    <scope>IDENTIFICATION</scope>
    <source>
        <tissue evidence="2">Leaf</tissue>
    </source>
</reference>
<evidence type="ECO:0000313" key="1">
    <source>
        <dbReference type="Proteomes" id="UP000790787"/>
    </source>
</evidence>
<keyword evidence="1" id="KW-1185">Reference proteome</keyword>
<sequence length="282" mass="32569">MVAVWEESSNKDSDDEDRDEQAFMAIGESDEESEVSIIYLKDKIKFLSKESLFELLLDFIDESGDINNEKEQLSKECVILKVKCKNLELRVSETVSETRALKNQVHAFESNVLELRSENLKLKLGTSKKTADCTQLTLEENVGKLKDELYKKNEQVRILTKDLGKVKHELDRTCKWNRSSDALSWLQDHHSSNRIGIGFGNLPSKWDPKSKYLTLPENKVCTHCGKTGHYKSECTVKKKASQKNKEFVQRKNRLSVWAKKNLIHHFVYRKGPKLVWVPKTNP</sequence>
<accession>A0AC58TBU2</accession>
<proteinExistence type="predicted"/>
<dbReference type="RefSeq" id="XP_075094707.1">
    <property type="nucleotide sequence ID" value="XM_075238606.1"/>
</dbReference>
<evidence type="ECO:0000313" key="2">
    <source>
        <dbReference type="RefSeq" id="XP_075094707.1"/>
    </source>
</evidence>
<organism evidence="1 2">
    <name type="scientific">Nicotiana tabacum</name>
    <name type="common">Common tobacco</name>
    <dbReference type="NCBI Taxonomy" id="4097"/>
    <lineage>
        <taxon>Eukaryota</taxon>
        <taxon>Viridiplantae</taxon>
        <taxon>Streptophyta</taxon>
        <taxon>Embryophyta</taxon>
        <taxon>Tracheophyta</taxon>
        <taxon>Spermatophyta</taxon>
        <taxon>Magnoliopsida</taxon>
        <taxon>eudicotyledons</taxon>
        <taxon>Gunneridae</taxon>
        <taxon>Pentapetalae</taxon>
        <taxon>asterids</taxon>
        <taxon>lamiids</taxon>
        <taxon>Solanales</taxon>
        <taxon>Solanaceae</taxon>
        <taxon>Nicotianoideae</taxon>
        <taxon>Nicotianeae</taxon>
        <taxon>Nicotiana</taxon>
    </lineage>
</organism>
<dbReference type="Proteomes" id="UP000790787">
    <property type="component" value="Chromosome 19"/>
</dbReference>
<gene>
    <name evidence="2" type="primary">LOC142173300</name>
</gene>
<protein>
    <submittedName>
        <fullName evidence="2">Uncharacterized protein LOC142173300 isoform X1</fullName>
    </submittedName>
</protein>